<dbReference type="KEGG" id="rme:Rmet_6622"/>
<accession>D3DY51</accession>
<evidence type="ECO:0000313" key="2">
    <source>
        <dbReference type="Proteomes" id="UP000002429"/>
    </source>
</evidence>
<dbReference type="AlphaFoldDB" id="D3DY51"/>
<dbReference type="HOGENOM" id="CLU_2846693_0_0_4"/>
<organism evidence="1 2">
    <name type="scientific">Cupriavidus metallidurans (strain ATCC 43123 / DSM 2839 / NBRC 102507 / CH34)</name>
    <name type="common">Ralstonia metallidurans</name>
    <dbReference type="NCBI Taxonomy" id="266264"/>
    <lineage>
        <taxon>Bacteria</taxon>
        <taxon>Pseudomonadati</taxon>
        <taxon>Pseudomonadota</taxon>
        <taxon>Betaproteobacteria</taxon>
        <taxon>Burkholderiales</taxon>
        <taxon>Burkholderiaceae</taxon>
        <taxon>Cupriavidus</taxon>
    </lineage>
</organism>
<evidence type="ECO:0000313" key="1">
    <source>
        <dbReference type="EMBL" id="ADC45221.1"/>
    </source>
</evidence>
<geneLocation type="plasmid" evidence="1 2">
    <name>megaplasmid</name>
</geneLocation>
<name>D3DY51_CUPMC</name>
<reference evidence="2" key="1">
    <citation type="journal article" date="2010" name="PLoS ONE">
        <title>The complete genome sequence of Cupriavidus metallidurans strain CH34, a master survivalist in harsh and anthropogenic environments.</title>
        <authorList>
            <person name="Janssen P.J."/>
            <person name="Van Houdt R."/>
            <person name="Moors H."/>
            <person name="Monsieurs P."/>
            <person name="Morin N."/>
            <person name="Michaux A."/>
            <person name="Benotmane M.A."/>
            <person name="Leys N."/>
            <person name="Vallaeys T."/>
            <person name="Lapidus A."/>
            <person name="Monchy S."/>
            <person name="Medigue C."/>
            <person name="Taghavi S."/>
            <person name="McCorkle S."/>
            <person name="Dunn J."/>
            <person name="van der Lelie D."/>
            <person name="Mergeay M."/>
        </authorList>
    </citation>
    <scope>NUCLEOTIDE SEQUENCE [LARGE SCALE GENOMIC DNA]</scope>
    <source>
        <strain evidence="2">ATCC 43123 / DSM 2839 / NBRC 102507 / CH34</strain>
    </source>
</reference>
<protein>
    <submittedName>
        <fullName evidence="1">Uncharacterized protein</fullName>
    </submittedName>
</protein>
<sequence length="65" mass="7533">MVPCWPNYPAIPKRGIEYRVMGRYAIWTGIIPKVGWVKEGQVLSFASRTRLATRGSNYYLSKNRK</sequence>
<keyword evidence="2" id="KW-1185">Reference proteome</keyword>
<gene>
    <name evidence="1" type="ordered locus">Rmet_6622</name>
</gene>
<dbReference type="EMBL" id="CP000353">
    <property type="protein sequence ID" value="ADC45221.1"/>
    <property type="molecule type" value="Genomic_DNA"/>
</dbReference>
<keyword evidence="1" id="KW-0614">Plasmid</keyword>
<proteinExistence type="predicted"/>
<dbReference type="Proteomes" id="UP000002429">
    <property type="component" value="Plasmid megaplasmid"/>
</dbReference>